<dbReference type="eggNOG" id="ENOG502SHN8">
    <property type="taxonomic scope" value="Eukaryota"/>
</dbReference>
<comment type="subcellular location">
    <subcellularLocation>
        <location evidence="10">Cell membrane</location>
        <topology evidence="10">Multi-pass membrane protein</topology>
    </subcellularLocation>
    <subcellularLocation>
        <location evidence="2">Membrane</location>
        <topology evidence="2">Multi-pass membrane protein</topology>
    </subcellularLocation>
</comment>
<dbReference type="SUPFAM" id="SSF81321">
    <property type="entry name" value="Family A G protein-coupled receptor-like"/>
    <property type="match status" value="1"/>
</dbReference>
<reference evidence="12" key="3">
    <citation type="submission" date="2025-09" db="UniProtKB">
        <authorList>
            <consortium name="Ensembl"/>
        </authorList>
    </citation>
    <scope>IDENTIFICATION</scope>
</reference>
<dbReference type="PRINTS" id="PR00245">
    <property type="entry name" value="OLFACTORYR"/>
</dbReference>
<evidence type="ECO:0000313" key="13">
    <source>
        <dbReference type="Proteomes" id="UP000008672"/>
    </source>
</evidence>
<evidence type="ECO:0000256" key="1">
    <source>
        <dbReference type="ARBA" id="ARBA00002936"/>
    </source>
</evidence>
<keyword evidence="10" id="KW-1003">Cell membrane</keyword>
<dbReference type="OMA" id="TYRLPFC"/>
<protein>
    <recommendedName>
        <fullName evidence="10">Olfactory receptor</fullName>
    </recommendedName>
</protein>
<evidence type="ECO:0000256" key="2">
    <source>
        <dbReference type="ARBA" id="ARBA00004141"/>
    </source>
</evidence>
<dbReference type="PANTHER" id="PTHR26450:SF87">
    <property type="entry name" value="OLFACTORY RECEPTOR 51F2"/>
    <property type="match status" value="1"/>
</dbReference>
<dbReference type="PRINTS" id="PR00237">
    <property type="entry name" value="GPCRRHODOPSN"/>
</dbReference>
<keyword evidence="4 9" id="KW-0812">Transmembrane</keyword>
<dbReference type="Proteomes" id="UP000008672">
    <property type="component" value="Unassembled WGS sequence"/>
</dbReference>
<dbReference type="Pfam" id="PF13853">
    <property type="entry name" value="7tm_4"/>
    <property type="match status" value="1"/>
</dbReference>
<dbReference type="SMART" id="SM01381">
    <property type="entry name" value="7TM_GPCR_Srsx"/>
    <property type="match status" value="1"/>
</dbReference>
<dbReference type="GeneTree" id="ENSGT01150000286905"/>
<feature type="transmembrane region" description="Helical" evidence="10">
    <location>
        <begin position="95"/>
        <end position="121"/>
    </location>
</feature>
<feature type="transmembrane region" description="Helical" evidence="10">
    <location>
        <begin position="63"/>
        <end position="89"/>
    </location>
</feature>
<comment type="similarity">
    <text evidence="9">Belongs to the G-protein coupled receptor 1 family.</text>
</comment>
<keyword evidence="3 10" id="KW-0716">Sensory transduction</keyword>
<dbReference type="FunCoup" id="H2ZZ87">
    <property type="interactions" value="504"/>
</dbReference>
<dbReference type="InterPro" id="IPR000725">
    <property type="entry name" value="Olfact_rcpt"/>
</dbReference>
<dbReference type="GO" id="GO:0005886">
    <property type="term" value="C:plasma membrane"/>
    <property type="evidence" value="ECO:0007669"/>
    <property type="project" value="UniProtKB-SubCell"/>
</dbReference>
<feature type="transmembrane region" description="Helical" evidence="10">
    <location>
        <begin position="240"/>
        <end position="262"/>
    </location>
</feature>
<sequence>RMLSYNSTRIRPREFLLIGFPGLQELYPWLSIPFCTLYVLALVCNSSLLLIITVEHGLHEPMYFCLCVLASADLVLCTSILPKLLAIFWFDAKAITFGGCFTQMAVVHFFTATESAILVVMAYDRYVAICKPLLYSTIITNGFIMKLCAVGLVRSAVLLLPQYMFSSQLSYCASNEISHCFCDHSSILRLACTDTATNSFVGLIVSLFMVVTDIIFIMISYFLILRAVIKLASTKARQKAFNTCASHFYVILYFYTALVFSILTKRFGKTIPSFAHILIASSYILVPPALNPLIYGVRTKEIRQGVLKAFKRRVASQSFH</sequence>
<evidence type="ECO:0000256" key="4">
    <source>
        <dbReference type="ARBA" id="ARBA00022692"/>
    </source>
</evidence>
<evidence type="ECO:0000256" key="6">
    <source>
        <dbReference type="ARBA" id="ARBA00022989"/>
    </source>
</evidence>
<organism evidence="12 13">
    <name type="scientific">Latimeria chalumnae</name>
    <name type="common">Coelacanth</name>
    <dbReference type="NCBI Taxonomy" id="7897"/>
    <lineage>
        <taxon>Eukaryota</taxon>
        <taxon>Metazoa</taxon>
        <taxon>Chordata</taxon>
        <taxon>Craniata</taxon>
        <taxon>Vertebrata</taxon>
        <taxon>Euteleostomi</taxon>
        <taxon>Coelacanthiformes</taxon>
        <taxon>Coelacanthidae</taxon>
        <taxon>Latimeria</taxon>
    </lineage>
</organism>
<evidence type="ECO:0000256" key="7">
    <source>
        <dbReference type="ARBA" id="ARBA00023136"/>
    </source>
</evidence>
<dbReference type="EMBL" id="AFYH01264672">
    <property type="status" value="NOT_ANNOTATED_CDS"/>
    <property type="molecule type" value="Genomic_DNA"/>
</dbReference>
<feature type="transmembrane region" description="Helical" evidence="10">
    <location>
        <begin position="274"/>
        <end position="294"/>
    </location>
</feature>
<accession>H2ZZ87</accession>
<keyword evidence="9" id="KW-0675">Receptor</keyword>
<keyword evidence="7 10" id="KW-0472">Membrane</keyword>
<evidence type="ECO:0000256" key="5">
    <source>
        <dbReference type="ARBA" id="ARBA00022725"/>
    </source>
</evidence>
<dbReference type="CDD" id="cd15223">
    <property type="entry name" value="7tmA_OR56-like"/>
    <property type="match status" value="1"/>
</dbReference>
<keyword evidence="6 10" id="KW-1133">Transmembrane helix</keyword>
<name>H2ZZ87_LATCH</name>
<dbReference type="PANTHER" id="PTHR26450">
    <property type="entry name" value="OLFACTORY RECEPTOR 56B1-RELATED"/>
    <property type="match status" value="1"/>
</dbReference>
<dbReference type="InterPro" id="IPR000276">
    <property type="entry name" value="GPCR_Rhodpsn"/>
</dbReference>
<keyword evidence="9" id="KW-0297">G-protein coupled receptor</keyword>
<dbReference type="Gene3D" id="1.20.1070.10">
    <property type="entry name" value="Rhodopsin 7-helix transmembrane proteins"/>
    <property type="match status" value="1"/>
</dbReference>
<gene>
    <name evidence="12" type="primary">LOC102364958</name>
</gene>
<dbReference type="InterPro" id="IPR050402">
    <property type="entry name" value="OR51/52/56-like"/>
</dbReference>
<dbReference type="GO" id="GO:0004984">
    <property type="term" value="F:olfactory receptor activity"/>
    <property type="evidence" value="ECO:0007669"/>
    <property type="project" value="InterPro"/>
</dbReference>
<dbReference type="FunFam" id="1.20.1070.10:FF:000006">
    <property type="entry name" value="Olfactory receptor"/>
    <property type="match status" value="1"/>
</dbReference>
<dbReference type="GO" id="GO:0004930">
    <property type="term" value="F:G protein-coupled receptor activity"/>
    <property type="evidence" value="ECO:0007669"/>
    <property type="project" value="UniProtKB-KW"/>
</dbReference>
<evidence type="ECO:0000259" key="11">
    <source>
        <dbReference type="PROSITE" id="PS50262"/>
    </source>
</evidence>
<evidence type="ECO:0000256" key="10">
    <source>
        <dbReference type="RuleBase" id="RU363047"/>
    </source>
</evidence>
<keyword evidence="13" id="KW-1185">Reference proteome</keyword>
<dbReference type="AlphaFoldDB" id="H2ZZ87"/>
<dbReference type="HOGENOM" id="CLU_012526_0_0_1"/>
<feature type="domain" description="G-protein coupled receptors family 1 profile" evidence="11">
    <location>
        <begin position="44"/>
        <end position="295"/>
    </location>
</feature>
<feature type="transmembrane region" description="Helical" evidence="10">
    <location>
        <begin position="26"/>
        <end position="51"/>
    </location>
</feature>
<dbReference type="PROSITE" id="PS50262">
    <property type="entry name" value="G_PROTEIN_RECEP_F1_2"/>
    <property type="match status" value="1"/>
</dbReference>
<keyword evidence="5 10" id="KW-0552">Olfaction</keyword>
<evidence type="ECO:0000256" key="9">
    <source>
        <dbReference type="RuleBase" id="RU000688"/>
    </source>
</evidence>
<keyword evidence="8 9" id="KW-0807">Transducer</keyword>
<dbReference type="Ensembl" id="ENSLACT00000002730.1">
    <property type="protein sequence ID" value="ENSLACP00000002708.1"/>
    <property type="gene ID" value="ENSLACG00000002423.1"/>
</dbReference>
<reference evidence="13" key="1">
    <citation type="submission" date="2011-08" db="EMBL/GenBank/DDBJ databases">
        <title>The draft genome of Latimeria chalumnae.</title>
        <authorList>
            <person name="Di Palma F."/>
            <person name="Alfoldi J."/>
            <person name="Johnson J."/>
            <person name="Berlin A."/>
            <person name="Gnerre S."/>
            <person name="Jaffe D."/>
            <person name="MacCallum I."/>
            <person name="Young S."/>
            <person name="Walker B.J."/>
            <person name="Lander E."/>
            <person name="Lindblad-Toh K."/>
        </authorList>
    </citation>
    <scope>NUCLEOTIDE SEQUENCE [LARGE SCALE GENOMIC DNA]</scope>
    <source>
        <strain evidence="13">Wild caught</strain>
    </source>
</reference>
<evidence type="ECO:0000256" key="8">
    <source>
        <dbReference type="ARBA" id="ARBA00023224"/>
    </source>
</evidence>
<evidence type="ECO:0000256" key="3">
    <source>
        <dbReference type="ARBA" id="ARBA00022606"/>
    </source>
</evidence>
<feature type="transmembrane region" description="Helical" evidence="10">
    <location>
        <begin position="203"/>
        <end position="228"/>
    </location>
</feature>
<evidence type="ECO:0000313" key="12">
    <source>
        <dbReference type="Ensembl" id="ENSLACP00000002708.1"/>
    </source>
</evidence>
<comment type="function">
    <text evidence="1">Odorant receptor.</text>
</comment>
<dbReference type="InterPro" id="IPR017452">
    <property type="entry name" value="GPCR_Rhodpsn_7TM"/>
</dbReference>
<proteinExistence type="inferred from homology"/>
<dbReference type="InParanoid" id="H2ZZ87"/>
<feature type="transmembrane region" description="Helical" evidence="10">
    <location>
        <begin position="133"/>
        <end position="160"/>
    </location>
</feature>
<reference evidence="12" key="2">
    <citation type="submission" date="2025-08" db="UniProtKB">
        <authorList>
            <consortium name="Ensembl"/>
        </authorList>
    </citation>
    <scope>IDENTIFICATION</scope>
</reference>
<dbReference type="PROSITE" id="PS00237">
    <property type="entry name" value="G_PROTEIN_RECEP_F1_1"/>
    <property type="match status" value="1"/>
</dbReference>